<dbReference type="Proteomes" id="UP001596270">
    <property type="component" value="Unassembled WGS sequence"/>
</dbReference>
<dbReference type="SUPFAM" id="SSF52833">
    <property type="entry name" value="Thioredoxin-like"/>
    <property type="match status" value="1"/>
</dbReference>
<comment type="caution">
    <text evidence="1">The sequence shown here is derived from an EMBL/GenBank/DDBJ whole genome shotgun (WGS) entry which is preliminary data.</text>
</comment>
<reference evidence="2" key="1">
    <citation type="journal article" date="2019" name="Int. J. Syst. Evol. Microbiol.">
        <title>The Global Catalogue of Microorganisms (GCM) 10K type strain sequencing project: providing services to taxonomists for standard genome sequencing and annotation.</title>
        <authorList>
            <consortium name="The Broad Institute Genomics Platform"/>
            <consortium name="The Broad Institute Genome Sequencing Center for Infectious Disease"/>
            <person name="Wu L."/>
            <person name="Ma J."/>
        </authorList>
    </citation>
    <scope>NUCLEOTIDE SEQUENCE [LARGE SCALE GENOMIC DNA]</scope>
    <source>
        <strain evidence="2">CCUG 39402</strain>
    </source>
</reference>
<dbReference type="RefSeq" id="WP_371438975.1">
    <property type="nucleotide sequence ID" value="NZ_JBHSRS010000075.1"/>
</dbReference>
<evidence type="ECO:0000313" key="2">
    <source>
        <dbReference type="Proteomes" id="UP001596270"/>
    </source>
</evidence>
<dbReference type="InterPro" id="IPR036249">
    <property type="entry name" value="Thioredoxin-like_sf"/>
</dbReference>
<dbReference type="EMBL" id="JBHSRS010000075">
    <property type="protein sequence ID" value="MFC6282316.1"/>
    <property type="molecule type" value="Genomic_DNA"/>
</dbReference>
<dbReference type="Pfam" id="PF04214">
    <property type="entry name" value="DUF411"/>
    <property type="match status" value="1"/>
</dbReference>
<organism evidence="1 2">
    <name type="scientific">Polaromonas aquatica</name>
    <dbReference type="NCBI Taxonomy" id="332657"/>
    <lineage>
        <taxon>Bacteria</taxon>
        <taxon>Pseudomonadati</taxon>
        <taxon>Pseudomonadota</taxon>
        <taxon>Betaproteobacteria</taxon>
        <taxon>Burkholderiales</taxon>
        <taxon>Comamonadaceae</taxon>
        <taxon>Polaromonas</taxon>
    </lineage>
</organism>
<evidence type="ECO:0000313" key="1">
    <source>
        <dbReference type="EMBL" id="MFC6282316.1"/>
    </source>
</evidence>
<gene>
    <name evidence="1" type="ORF">ACFQND_13895</name>
</gene>
<dbReference type="InterPro" id="IPR007332">
    <property type="entry name" value="DUF411"/>
</dbReference>
<accession>A0ABW1TXD7</accession>
<sequence>MTTTSTDRVTRRSASRLIFGLTGAVTLGQPLGVLAASPKDRVTIWKTPDCGCCGEWVSHLRSNGFDVVTHDVKDTAPMRQKLGLAEKFGSCHTGLLGTYVLEGHVPAKEMRRLLREKPQALGLAVPGMPAGSPGMEMGNASDAFDVLLVLKDGNSRVYQSYP</sequence>
<protein>
    <submittedName>
        <fullName evidence="1">DUF411 domain-containing protein</fullName>
    </submittedName>
</protein>
<proteinExistence type="predicted"/>
<keyword evidence="2" id="KW-1185">Reference proteome</keyword>
<name>A0ABW1TXD7_9BURK</name>